<gene>
    <name evidence="2" type="ORF">METZ01_LOCUS173030</name>
</gene>
<evidence type="ECO:0000256" key="1">
    <source>
        <dbReference type="SAM" id="MobiDB-lite"/>
    </source>
</evidence>
<feature type="non-terminal residue" evidence="2">
    <location>
        <position position="26"/>
    </location>
</feature>
<feature type="compositionally biased region" description="Basic and acidic residues" evidence="1">
    <location>
        <begin position="16"/>
        <end position="26"/>
    </location>
</feature>
<reference evidence="2" key="1">
    <citation type="submission" date="2018-05" db="EMBL/GenBank/DDBJ databases">
        <authorList>
            <person name="Lanie J.A."/>
            <person name="Ng W.-L."/>
            <person name="Kazmierczak K.M."/>
            <person name="Andrzejewski T.M."/>
            <person name="Davidsen T.M."/>
            <person name="Wayne K.J."/>
            <person name="Tettelin H."/>
            <person name="Glass J.I."/>
            <person name="Rusch D."/>
            <person name="Podicherti R."/>
            <person name="Tsui H.-C.T."/>
            <person name="Winkler M.E."/>
        </authorList>
    </citation>
    <scope>NUCLEOTIDE SEQUENCE</scope>
</reference>
<sequence>MAETDKGGRRSRRGRGRADNARREVS</sequence>
<proteinExistence type="predicted"/>
<accession>A0A382C290</accession>
<name>A0A382C290_9ZZZZ</name>
<evidence type="ECO:0000313" key="2">
    <source>
        <dbReference type="EMBL" id="SVB20176.1"/>
    </source>
</evidence>
<dbReference type="AlphaFoldDB" id="A0A382C290"/>
<organism evidence="2">
    <name type="scientific">marine metagenome</name>
    <dbReference type="NCBI Taxonomy" id="408172"/>
    <lineage>
        <taxon>unclassified sequences</taxon>
        <taxon>metagenomes</taxon>
        <taxon>ecological metagenomes</taxon>
    </lineage>
</organism>
<dbReference type="EMBL" id="UINC01032469">
    <property type="protein sequence ID" value="SVB20176.1"/>
    <property type="molecule type" value="Genomic_DNA"/>
</dbReference>
<protein>
    <submittedName>
        <fullName evidence="2">Uncharacterized protein</fullName>
    </submittedName>
</protein>
<feature type="region of interest" description="Disordered" evidence="1">
    <location>
        <begin position="1"/>
        <end position="26"/>
    </location>
</feature>